<evidence type="ECO:0000313" key="2">
    <source>
        <dbReference type="EMBL" id="WLQ69306.1"/>
    </source>
</evidence>
<dbReference type="Proteomes" id="UP001224433">
    <property type="component" value="Plasmid unnamed1"/>
</dbReference>
<protein>
    <recommendedName>
        <fullName evidence="1">DUF6924 domain-containing protein</fullName>
    </recommendedName>
</protein>
<name>A0ABY9JNJ9_9ACTN</name>
<sequence length="88" mass="9453">MSVVFLADRAAMKSPVRALLALSTVWEDVSGLDSVYYQELIESPEPQECRAVPAAVHGVQADLALGNVDFAERAAAASTEPDRVLRPI</sequence>
<reference evidence="2 3" key="1">
    <citation type="submission" date="2023-03" db="EMBL/GenBank/DDBJ databases">
        <title>Isolation and description of six Streptomyces strains from soil environments, able to metabolize different microbial glucans.</title>
        <authorList>
            <person name="Widen T."/>
            <person name="Larsbrink J."/>
        </authorList>
    </citation>
    <scope>NUCLEOTIDE SEQUENCE [LARGE SCALE GENOMIC DNA]</scope>
    <source>
        <strain evidence="2 3">Alt3</strain>
        <plasmid evidence="2 3">unnamed1</plasmid>
    </source>
</reference>
<gene>
    <name evidence="2" type="ORF">P8A20_37935</name>
</gene>
<feature type="domain" description="DUF6924" evidence="1">
    <location>
        <begin position="2"/>
        <end position="86"/>
    </location>
</feature>
<accession>A0ABY9JNJ9</accession>
<dbReference type="Pfam" id="PF21962">
    <property type="entry name" value="DUF6924"/>
    <property type="match status" value="1"/>
</dbReference>
<dbReference type="EMBL" id="CP120984">
    <property type="protein sequence ID" value="WLQ69306.1"/>
    <property type="molecule type" value="Genomic_DNA"/>
</dbReference>
<evidence type="ECO:0000259" key="1">
    <source>
        <dbReference type="Pfam" id="PF21962"/>
    </source>
</evidence>
<dbReference type="RefSeq" id="WP_306105381.1">
    <property type="nucleotide sequence ID" value="NZ_CP120984.1"/>
</dbReference>
<dbReference type="InterPro" id="IPR053832">
    <property type="entry name" value="DUF6924"/>
</dbReference>
<proteinExistence type="predicted"/>
<geneLocation type="plasmid" evidence="2 3">
    <name>unnamed1</name>
</geneLocation>
<keyword evidence="2" id="KW-0614">Plasmid</keyword>
<keyword evidence="3" id="KW-1185">Reference proteome</keyword>
<evidence type="ECO:0000313" key="3">
    <source>
        <dbReference type="Proteomes" id="UP001224433"/>
    </source>
</evidence>
<organism evidence="2 3">
    <name type="scientific">Streptomyces glycanivorans</name>
    <dbReference type="NCBI Taxonomy" id="3033808"/>
    <lineage>
        <taxon>Bacteria</taxon>
        <taxon>Bacillati</taxon>
        <taxon>Actinomycetota</taxon>
        <taxon>Actinomycetes</taxon>
        <taxon>Kitasatosporales</taxon>
        <taxon>Streptomycetaceae</taxon>
        <taxon>Streptomyces</taxon>
    </lineage>
</organism>